<keyword evidence="12" id="KW-1185">Reference proteome</keyword>
<evidence type="ECO:0000256" key="9">
    <source>
        <dbReference type="ARBA" id="ARBA00023136"/>
    </source>
</evidence>
<reference evidence="11" key="1">
    <citation type="submission" date="2020-09" db="EMBL/GenBank/DDBJ databases">
        <authorList>
            <person name="Kim M.K."/>
        </authorList>
    </citation>
    <scope>NUCLEOTIDE SEQUENCE</scope>
    <source>
        <strain evidence="11">BT702</strain>
    </source>
</reference>
<dbReference type="PANTHER" id="PTHR43790:SF3">
    <property type="entry name" value="D-ALLOSE IMPORT ATP-BINDING PROTEIN ALSA-RELATED"/>
    <property type="match status" value="1"/>
</dbReference>
<evidence type="ECO:0000313" key="12">
    <source>
        <dbReference type="Proteomes" id="UP000598820"/>
    </source>
</evidence>
<dbReference type="SMART" id="SM00382">
    <property type="entry name" value="AAA"/>
    <property type="match status" value="2"/>
</dbReference>
<name>A0A927APT4_9BACT</name>
<evidence type="ECO:0000313" key="11">
    <source>
        <dbReference type="EMBL" id="MBD2699028.1"/>
    </source>
</evidence>
<dbReference type="InterPro" id="IPR027417">
    <property type="entry name" value="P-loop_NTPase"/>
</dbReference>
<dbReference type="PANTHER" id="PTHR43790">
    <property type="entry name" value="CARBOHYDRATE TRANSPORT ATP-BINDING PROTEIN MG119-RELATED"/>
    <property type="match status" value="1"/>
</dbReference>
<dbReference type="InterPro" id="IPR017871">
    <property type="entry name" value="ABC_transporter-like_CS"/>
</dbReference>
<comment type="subcellular location">
    <subcellularLocation>
        <location evidence="1">Cell membrane</location>
        <topology evidence="1">Peripheral membrane protein</topology>
    </subcellularLocation>
</comment>
<evidence type="ECO:0000256" key="5">
    <source>
        <dbReference type="ARBA" id="ARBA00022737"/>
    </source>
</evidence>
<accession>A0A927APT4</accession>
<dbReference type="Pfam" id="PF00005">
    <property type="entry name" value="ABC_tran"/>
    <property type="match status" value="2"/>
</dbReference>
<dbReference type="CDD" id="cd03215">
    <property type="entry name" value="ABC_Carb_Monos_II"/>
    <property type="match status" value="1"/>
</dbReference>
<organism evidence="11 12">
    <name type="scientific">Spirosoma profusum</name>
    <dbReference type="NCBI Taxonomy" id="2771354"/>
    <lineage>
        <taxon>Bacteria</taxon>
        <taxon>Pseudomonadati</taxon>
        <taxon>Bacteroidota</taxon>
        <taxon>Cytophagia</taxon>
        <taxon>Cytophagales</taxon>
        <taxon>Cytophagaceae</taxon>
        <taxon>Spirosoma</taxon>
    </lineage>
</organism>
<sequence length="491" mass="53611">MTPFLQLTGISKQFPGVKALDNVSFDLQLGEIHALCGENGAGKSTLMNILTGNLAPDSGQLLLRGNPIHLSGPAEATQQRIAIVYQQLSLVDSLSIAENIFANRQPRNQWGLIQYRTLFSATENLLNQLNLTDLQPQRLVGTLSTGQKQMVEIAKALSQEPDLLLLDEPTASLTERETQTLFRLVAQLRDSGKTIVYISHRLLEIFAVADRVSVLKDGRYQGTLTVRDTNPTELIRRMVGRDVVMARQPSTATNEAVLIVDNVSGTGFSNVSFQLNRGEILGLAGLIGAGRTELARAIFGADKTNSGTIYLHDKPIQPIHPADAVELGIGYLPEERKTLGLFADQTITQNIVTIRPSRTTTGLFDSRASENVAETYREKLSIRTPSVRERVGKLSGGNQQKVMLARWLLTNPDVLLVDEPTHGMDIGAKSEVYALLRQLASEGKAILLISSELPELLALSDRILVMCEGQLSGEVNGDEATEEQIMGLATR</sequence>
<keyword evidence="9" id="KW-0472">Membrane</keyword>
<feature type="domain" description="ABC transporter" evidence="10">
    <location>
        <begin position="252"/>
        <end position="489"/>
    </location>
</feature>
<comment type="caution">
    <text evidence="11">The sequence shown here is derived from an EMBL/GenBank/DDBJ whole genome shotgun (WGS) entry which is preliminary data.</text>
</comment>
<dbReference type="InterPro" id="IPR003439">
    <property type="entry name" value="ABC_transporter-like_ATP-bd"/>
</dbReference>
<feature type="domain" description="ABC transporter" evidence="10">
    <location>
        <begin position="5"/>
        <end position="242"/>
    </location>
</feature>
<dbReference type="Gene3D" id="3.40.50.300">
    <property type="entry name" value="P-loop containing nucleotide triphosphate hydrolases"/>
    <property type="match status" value="2"/>
</dbReference>
<dbReference type="CDD" id="cd03216">
    <property type="entry name" value="ABC_Carb_Monos_I"/>
    <property type="match status" value="1"/>
</dbReference>
<dbReference type="GO" id="GO:0005524">
    <property type="term" value="F:ATP binding"/>
    <property type="evidence" value="ECO:0007669"/>
    <property type="project" value="UniProtKB-KW"/>
</dbReference>
<dbReference type="EMBL" id="JACWZY010000001">
    <property type="protein sequence ID" value="MBD2699028.1"/>
    <property type="molecule type" value="Genomic_DNA"/>
</dbReference>
<evidence type="ECO:0000259" key="10">
    <source>
        <dbReference type="PROSITE" id="PS50893"/>
    </source>
</evidence>
<keyword evidence="7 11" id="KW-0067">ATP-binding</keyword>
<keyword evidence="5" id="KW-0677">Repeat</keyword>
<keyword evidence="6" id="KW-0547">Nucleotide-binding</keyword>
<evidence type="ECO:0000256" key="2">
    <source>
        <dbReference type="ARBA" id="ARBA00022448"/>
    </source>
</evidence>
<evidence type="ECO:0000256" key="7">
    <source>
        <dbReference type="ARBA" id="ARBA00022840"/>
    </source>
</evidence>
<dbReference type="SUPFAM" id="SSF52540">
    <property type="entry name" value="P-loop containing nucleoside triphosphate hydrolases"/>
    <property type="match status" value="2"/>
</dbReference>
<evidence type="ECO:0000256" key="6">
    <source>
        <dbReference type="ARBA" id="ARBA00022741"/>
    </source>
</evidence>
<dbReference type="AlphaFoldDB" id="A0A927APT4"/>
<evidence type="ECO:0000256" key="8">
    <source>
        <dbReference type="ARBA" id="ARBA00022967"/>
    </source>
</evidence>
<dbReference type="InterPro" id="IPR050107">
    <property type="entry name" value="ABC_carbohydrate_import_ATPase"/>
</dbReference>
<dbReference type="GO" id="GO:0016887">
    <property type="term" value="F:ATP hydrolysis activity"/>
    <property type="evidence" value="ECO:0007669"/>
    <property type="project" value="InterPro"/>
</dbReference>
<dbReference type="GO" id="GO:0005886">
    <property type="term" value="C:plasma membrane"/>
    <property type="evidence" value="ECO:0007669"/>
    <property type="project" value="UniProtKB-SubCell"/>
</dbReference>
<dbReference type="Proteomes" id="UP000598820">
    <property type="component" value="Unassembled WGS sequence"/>
</dbReference>
<evidence type="ECO:0000256" key="3">
    <source>
        <dbReference type="ARBA" id="ARBA00022475"/>
    </source>
</evidence>
<dbReference type="PROSITE" id="PS00211">
    <property type="entry name" value="ABC_TRANSPORTER_1"/>
    <property type="match status" value="1"/>
</dbReference>
<keyword evidence="8" id="KW-1278">Translocase</keyword>
<dbReference type="InterPro" id="IPR003593">
    <property type="entry name" value="AAA+_ATPase"/>
</dbReference>
<keyword evidence="3" id="KW-1003">Cell membrane</keyword>
<keyword evidence="2" id="KW-0813">Transport</keyword>
<dbReference type="PROSITE" id="PS50893">
    <property type="entry name" value="ABC_TRANSPORTER_2"/>
    <property type="match status" value="2"/>
</dbReference>
<keyword evidence="4" id="KW-0762">Sugar transport</keyword>
<protein>
    <submittedName>
        <fullName evidence="11">Sugar ABC transporter ATP-binding protein</fullName>
    </submittedName>
</protein>
<gene>
    <name evidence="11" type="ORF">IC229_00150</name>
</gene>
<evidence type="ECO:0000256" key="4">
    <source>
        <dbReference type="ARBA" id="ARBA00022597"/>
    </source>
</evidence>
<dbReference type="FunFam" id="3.40.50.300:FF:000127">
    <property type="entry name" value="Ribose import ATP-binding protein RbsA"/>
    <property type="match status" value="1"/>
</dbReference>
<proteinExistence type="predicted"/>
<dbReference type="RefSeq" id="WP_190884893.1">
    <property type="nucleotide sequence ID" value="NZ_JACWZY010000001.1"/>
</dbReference>
<evidence type="ECO:0000256" key="1">
    <source>
        <dbReference type="ARBA" id="ARBA00004202"/>
    </source>
</evidence>